<dbReference type="OrthoDB" id="79452at2759"/>
<feature type="compositionally biased region" description="Polar residues" evidence="2">
    <location>
        <begin position="7"/>
        <end position="24"/>
    </location>
</feature>
<dbReference type="Pfam" id="PF00617">
    <property type="entry name" value="RasGEF"/>
    <property type="match status" value="1"/>
</dbReference>
<dbReference type="PANTHER" id="PTHR23176:SF128">
    <property type="entry name" value="RHO GTPASE-ACTIVATING PROTEIN RGD1"/>
    <property type="match status" value="1"/>
</dbReference>
<reference evidence="5 6" key="1">
    <citation type="submission" date="2020-07" db="EMBL/GenBank/DDBJ databases">
        <title>Comparative genomics of pyrophilous fungi reveals a link between fire events and developmental genes.</title>
        <authorList>
            <consortium name="DOE Joint Genome Institute"/>
            <person name="Steindorff A.S."/>
            <person name="Carver A."/>
            <person name="Calhoun S."/>
            <person name="Stillman K."/>
            <person name="Liu H."/>
            <person name="Lipzen A."/>
            <person name="Pangilinan J."/>
            <person name="Labutti K."/>
            <person name="Bruns T.D."/>
            <person name="Grigoriev I.V."/>
        </authorList>
    </citation>
    <scope>NUCLEOTIDE SEQUENCE [LARGE SCALE GENOMIC DNA]</scope>
    <source>
        <strain evidence="5 6">CBS 144469</strain>
    </source>
</reference>
<feature type="compositionally biased region" description="Polar residues" evidence="2">
    <location>
        <begin position="234"/>
        <end position="256"/>
    </location>
</feature>
<feature type="region of interest" description="Disordered" evidence="2">
    <location>
        <begin position="767"/>
        <end position="806"/>
    </location>
</feature>
<dbReference type="InterPro" id="IPR050729">
    <property type="entry name" value="Rho-GAP"/>
</dbReference>
<protein>
    <submittedName>
        <fullName evidence="5">Rho GTPase activating protein 22</fullName>
    </submittedName>
</protein>
<feature type="non-terminal residue" evidence="5">
    <location>
        <position position="2222"/>
    </location>
</feature>
<dbReference type="SUPFAM" id="SSF48350">
    <property type="entry name" value="GTPase activation domain, GAP"/>
    <property type="match status" value="1"/>
</dbReference>
<evidence type="ECO:0000313" key="5">
    <source>
        <dbReference type="EMBL" id="KAF6746275.1"/>
    </source>
</evidence>
<feature type="compositionally biased region" description="Polar residues" evidence="2">
    <location>
        <begin position="189"/>
        <end position="202"/>
    </location>
</feature>
<dbReference type="CDD" id="cd00159">
    <property type="entry name" value="RhoGAP"/>
    <property type="match status" value="1"/>
</dbReference>
<dbReference type="InterPro" id="IPR036964">
    <property type="entry name" value="RASGEF_cat_dom_sf"/>
</dbReference>
<keyword evidence="6" id="KW-1185">Reference proteome</keyword>
<feature type="compositionally biased region" description="Polar residues" evidence="2">
    <location>
        <begin position="48"/>
        <end position="72"/>
    </location>
</feature>
<accession>A0A8H6HH41</accession>
<dbReference type="Gene3D" id="1.10.555.10">
    <property type="entry name" value="Rho GTPase activation protein"/>
    <property type="match status" value="1"/>
</dbReference>
<dbReference type="SUPFAM" id="SSF48366">
    <property type="entry name" value="Ras GEF"/>
    <property type="match status" value="2"/>
</dbReference>
<feature type="region of interest" description="Disordered" evidence="2">
    <location>
        <begin position="446"/>
        <end position="468"/>
    </location>
</feature>
<dbReference type="SMART" id="SM00324">
    <property type="entry name" value="RhoGAP"/>
    <property type="match status" value="1"/>
</dbReference>
<dbReference type="Gene3D" id="1.10.840.10">
    <property type="entry name" value="Ras guanine-nucleotide exchange factors catalytic domain"/>
    <property type="match status" value="1"/>
</dbReference>
<name>A0A8H6HH41_9AGAR</name>
<dbReference type="Pfam" id="PF00620">
    <property type="entry name" value="RhoGAP"/>
    <property type="match status" value="1"/>
</dbReference>
<dbReference type="PROSITE" id="PS50003">
    <property type="entry name" value="PH_DOMAIN"/>
    <property type="match status" value="1"/>
</dbReference>
<evidence type="ECO:0000313" key="6">
    <source>
        <dbReference type="Proteomes" id="UP000521943"/>
    </source>
</evidence>
<proteinExistence type="predicted"/>
<dbReference type="InterPro" id="IPR000198">
    <property type="entry name" value="RhoGAP_dom"/>
</dbReference>
<feature type="region of interest" description="Disordered" evidence="2">
    <location>
        <begin position="1"/>
        <end position="36"/>
    </location>
</feature>
<organism evidence="5 6">
    <name type="scientific">Ephemerocybe angulata</name>
    <dbReference type="NCBI Taxonomy" id="980116"/>
    <lineage>
        <taxon>Eukaryota</taxon>
        <taxon>Fungi</taxon>
        <taxon>Dikarya</taxon>
        <taxon>Basidiomycota</taxon>
        <taxon>Agaricomycotina</taxon>
        <taxon>Agaricomycetes</taxon>
        <taxon>Agaricomycetidae</taxon>
        <taxon>Agaricales</taxon>
        <taxon>Agaricineae</taxon>
        <taxon>Psathyrellaceae</taxon>
        <taxon>Ephemerocybe</taxon>
    </lineage>
</organism>
<feature type="compositionally biased region" description="Polar residues" evidence="2">
    <location>
        <begin position="282"/>
        <end position="292"/>
    </location>
</feature>
<feature type="compositionally biased region" description="Low complexity" evidence="2">
    <location>
        <begin position="119"/>
        <end position="132"/>
    </location>
</feature>
<dbReference type="GO" id="GO:0005737">
    <property type="term" value="C:cytoplasm"/>
    <property type="evidence" value="ECO:0007669"/>
    <property type="project" value="TreeGrafter"/>
</dbReference>
<dbReference type="Proteomes" id="UP000521943">
    <property type="component" value="Unassembled WGS sequence"/>
</dbReference>
<dbReference type="InterPro" id="IPR011993">
    <property type="entry name" value="PH-like_dom_sf"/>
</dbReference>
<feature type="domain" description="Rho-GAP" evidence="4">
    <location>
        <begin position="1941"/>
        <end position="2135"/>
    </location>
</feature>
<evidence type="ECO:0000256" key="1">
    <source>
        <dbReference type="ARBA" id="ARBA00022468"/>
    </source>
</evidence>
<dbReference type="InterPro" id="IPR023578">
    <property type="entry name" value="Ras_GEF_dom_sf"/>
</dbReference>
<dbReference type="GO" id="GO:0007264">
    <property type="term" value="P:small GTPase-mediated signal transduction"/>
    <property type="evidence" value="ECO:0007669"/>
    <property type="project" value="InterPro"/>
</dbReference>
<dbReference type="GO" id="GO:0005085">
    <property type="term" value="F:guanyl-nucleotide exchange factor activity"/>
    <property type="evidence" value="ECO:0007669"/>
    <property type="project" value="InterPro"/>
</dbReference>
<feature type="region of interest" description="Disordered" evidence="2">
    <location>
        <begin position="189"/>
        <end position="362"/>
    </location>
</feature>
<feature type="compositionally biased region" description="Polar residues" evidence="2">
    <location>
        <begin position="767"/>
        <end position="781"/>
    </location>
</feature>
<dbReference type="CDD" id="cd00821">
    <property type="entry name" value="PH"/>
    <property type="match status" value="1"/>
</dbReference>
<gene>
    <name evidence="5" type="ORF">DFP72DRAFT_923097</name>
</gene>
<feature type="domain" description="PH" evidence="3">
    <location>
        <begin position="1868"/>
        <end position="1902"/>
    </location>
</feature>
<dbReference type="PROSITE" id="PS50238">
    <property type="entry name" value="RHOGAP"/>
    <property type="match status" value="1"/>
</dbReference>
<dbReference type="InterPro" id="IPR001895">
    <property type="entry name" value="RASGEF_cat_dom"/>
</dbReference>
<evidence type="ECO:0000259" key="4">
    <source>
        <dbReference type="PROSITE" id="PS50238"/>
    </source>
</evidence>
<dbReference type="GO" id="GO:0005096">
    <property type="term" value="F:GTPase activator activity"/>
    <property type="evidence" value="ECO:0007669"/>
    <property type="project" value="UniProtKB-KW"/>
</dbReference>
<feature type="region of interest" description="Disordered" evidence="2">
    <location>
        <begin position="48"/>
        <end position="93"/>
    </location>
</feature>
<dbReference type="InterPro" id="IPR001849">
    <property type="entry name" value="PH_domain"/>
</dbReference>
<dbReference type="SUPFAM" id="SSF50729">
    <property type="entry name" value="PH domain-like"/>
    <property type="match status" value="1"/>
</dbReference>
<dbReference type="InterPro" id="IPR008936">
    <property type="entry name" value="Rho_GTPase_activation_prot"/>
</dbReference>
<comment type="caution">
    <text evidence="5">The sequence shown here is derived from an EMBL/GenBank/DDBJ whole genome shotgun (WGS) entry which is preliminary data.</text>
</comment>
<feature type="compositionally biased region" description="Acidic residues" evidence="2">
    <location>
        <begin position="2139"/>
        <end position="2182"/>
    </location>
</feature>
<dbReference type="PANTHER" id="PTHR23176">
    <property type="entry name" value="RHO/RAC/CDC GTPASE-ACTIVATING PROTEIN"/>
    <property type="match status" value="1"/>
</dbReference>
<feature type="region of interest" description="Disordered" evidence="2">
    <location>
        <begin position="1099"/>
        <end position="1169"/>
    </location>
</feature>
<dbReference type="Gene3D" id="2.30.29.30">
    <property type="entry name" value="Pleckstrin-homology domain (PH domain)/Phosphotyrosine-binding domain (PTB)"/>
    <property type="match status" value="1"/>
</dbReference>
<sequence length="2222" mass="243870">MAPKRNGTLNSLGTSDSLSPNLPSTLPGLARSPSPSFAQFLTKPTKWFTRSASTSKVPATTAESKTLATSGSGRKHKISRPTDPRPILDVYGNNASSRSVLDLSQRAQNSFDLPRFPHAPSTPSSPTISSSGAGSGGGGLGDLRNISKRGWSKSADDLSKTSAPIAFSPVHASFQERVAEYRGRSDSLASAVSTGSPTSPSSIRHPFPTLATTPPSSSSPPSLVSPRPAAPRSTTLPTLSVSISSPVMEDSGSSPKGLTPTHVHTRSHSFTPKLPSKLATPTYPSSPSQGSQHGYGGGFTSPPLEISNSSSGRHHASPSSPPKTTVLSGSPGAKHRSTTLLSPPTIIEPPSASDGKEDRDYRRASQVLVHSGFINRLADVPANLHTGTAQFSKGWKPYKMELKGSKLHFYKPPSDRTNAVKDLFPTGLVPPSQEDEEVLTIMEEDADAGGGAEEGKRAKGRDDGGVAGKRKRAYWGRKTHPDLMQDGEGKIVKGTFEALTHEAAFGTTFEEADDEWKEFSSSVLFALPGIAGRGTFEQEFLRCCSYLVSGAEDEFVEKEKDRVTWLANEYLRQHGMPVDSAAWVEWKKDTIPDVDLGAESYSTSTTSGMPSSTSTQAIYTNSPMAEGSPEFTTFSPRPENGSKKFVPLLDALNGFTLPTGSFGGPQARSSRIPWQVLHEEGLTRDLLVQLDPFLLSQSLTLYHRSVLEQSPVNLTLDILLSPSDARTSDLNNSENLSPSLFGTEDDPHWLTKLILLQIFEGNTPQPQVTSPLISHSVQSPGRKSEDRLGAGGSPAPPLGASTSRTHSRSEIISTWAKIGELCRRGGDECSWKAIAAALCSRPVSRLEKAWKRVDPQALTVVESWVYPSSAGDKPSPSLRVNDPQFTPWAGDLRKRLGEELAKARGDNGGEETMLVEGFKQAKGMYDGFRNVYALCPRNAVISEDEVGADVRRMVAFWRDVAEGGRTSGMAIKFQRVDQFMSLSLAAESRRKGLFEPYFWQRQQTTQSSNAVLIPLLFPEPLPTQTLVDRNQILRGRVDSDAMEVQQYLRSNSNDSRLAGQHPLQRLDLNPGFTKKLIFGQTGPVISVYNGDLLLMVQPGGLDSVPPSRTPSRPPSSSTEHTVGVMGGAGAERTSVSRAPSIRVKPNSSHELSRKASVARRSSLPSVSHHRREHNPMNYVIPEHSSDPPLRVIVQAGALDNLVSVLVYGLGHISVSVADDNGEMTLREGMTRELVVDRVEYARTWWSSFRSFVTPLVFFELLRKLYITSQPAGSSPQVEEYLNVASRRNEVLATMKEWVSTGGGAQDLLDDVHLYTSLQSFLDSPTDHIVHKALAFEEVDVQEAWQAVDAAREGLRACFISQTMRPALSGVHNQIRATTGTNGVRARHTAPRDPPDLDRMDPEDFVDNLDGMACAAFGNVTEEDLYITADLLEVQSSDKTGWFSSREPAATEEATEIQCLYSYIQEVEPSSLITETSQDVLYRLLPPGIRSCIRAFAIIRKWLVSKIVAPRLGLRTRQTRMELLIQAIEVARLRSAENPGSNPLSASAAAATSPTSAGGSAANALLQPCVRSFVEAVVTSALLSVESRMHHRAWQSVALSRGCQGDSLASMLLRPYVQTTTSKDTLTVDVGWLLERMLEVIAGPDVLDAASQEGHSLVNFDKRRHLYNLINKAWALPSSRKHPQSDEANRRGFERLNNIEKEVFHLQFDHRGIREEAAREATQTGGNGHPSSKKTIRPFYKVVATQIEKNRRDRNLRSRLQREKIMEQSRNERRDDILNRAMKGPRSKTQPLVNAVQKQHRNKKSMSAFLNFMRPISSAFGADITPASNGSMYKKTAAELDFVPSGKAALVLSILDARAAQFINNERSYMFQLETEDGGHYLLQATSKKDMAKWLEIISKVTQSVAQRRLTYLGNSPKPQIADHIHDQANTPSRDPMAVFGVELEYLLQREALGGDIPPGTVPHIIEACLMEIETRGLTEVGIYRIAGATLEINALKEAFNRGDTPVSSSTDIHAVCDLVKSWFRVLPEPVFPPDSYYEVMEAMKVENLEDRLAGIRAAVQGLPQANFDLLRRVAEHLDRVTECEEHNHMTAEALAIVFSPNLLRAPQNNFAMILNNMGLSHKLVKAFITHFHVIFDESDPEAEEIQSEEEEEGEENYEAPIPEEDEGEYEEEQDQEEEEEGEVGYGYQSQLAAPQLELPDNLSTSDLLAEAEEQLQQTHIRY</sequence>
<feature type="compositionally biased region" description="Basic and acidic residues" evidence="2">
    <location>
        <begin position="453"/>
        <end position="464"/>
    </location>
</feature>
<keyword evidence="1" id="KW-0343">GTPase activation</keyword>
<dbReference type="EMBL" id="JACGCI010000094">
    <property type="protein sequence ID" value="KAF6746275.1"/>
    <property type="molecule type" value="Genomic_DNA"/>
</dbReference>
<feature type="region of interest" description="Disordered" evidence="2">
    <location>
        <begin position="111"/>
        <end position="147"/>
    </location>
</feature>
<feature type="compositionally biased region" description="Low complexity" evidence="2">
    <location>
        <begin position="208"/>
        <end position="233"/>
    </location>
</feature>
<feature type="region of interest" description="Disordered" evidence="2">
    <location>
        <begin position="2139"/>
        <end position="2209"/>
    </location>
</feature>
<evidence type="ECO:0000259" key="3">
    <source>
        <dbReference type="PROSITE" id="PS50003"/>
    </source>
</evidence>
<evidence type="ECO:0000256" key="2">
    <source>
        <dbReference type="SAM" id="MobiDB-lite"/>
    </source>
</evidence>